<protein>
    <submittedName>
        <fullName evidence="2">Uncharacterized protein</fullName>
    </submittedName>
</protein>
<accession>C2EII7</accession>
<evidence type="ECO:0000313" key="2">
    <source>
        <dbReference type="EMBL" id="EEJ73715.1"/>
    </source>
</evidence>
<keyword evidence="1" id="KW-0812">Transmembrane</keyword>
<evidence type="ECO:0000313" key="3">
    <source>
        <dbReference type="Proteomes" id="UP000003531"/>
    </source>
</evidence>
<dbReference type="AlphaFoldDB" id="C2EII7"/>
<name>C2EII7_9LACO</name>
<dbReference type="HOGENOM" id="CLU_3062909_0_0_9"/>
<organism evidence="2 3">
    <name type="scientific">Ligilactobacillus salivarius DSM 20555 = ATCC 11741</name>
    <dbReference type="NCBI Taxonomy" id="1423799"/>
    <lineage>
        <taxon>Bacteria</taxon>
        <taxon>Bacillati</taxon>
        <taxon>Bacillota</taxon>
        <taxon>Bacilli</taxon>
        <taxon>Lactobacillales</taxon>
        <taxon>Lactobacillaceae</taxon>
        <taxon>Ligilactobacillus</taxon>
    </lineage>
</organism>
<keyword evidence="1" id="KW-1133">Transmembrane helix</keyword>
<comment type="caution">
    <text evidence="2">The sequence shown here is derived from an EMBL/GenBank/DDBJ whole genome shotgun (WGS) entry which is preliminary data.</text>
</comment>
<dbReference type="Proteomes" id="UP000003531">
    <property type="component" value="Unassembled WGS sequence"/>
</dbReference>
<sequence>MEMNLSERLANWLIKNWKDICFIEIFVLIGWSILMYALYLLDEKYMQKFYLLN</sequence>
<keyword evidence="1" id="KW-0472">Membrane</keyword>
<evidence type="ECO:0000256" key="1">
    <source>
        <dbReference type="SAM" id="Phobius"/>
    </source>
</evidence>
<gene>
    <name evidence="2" type="ORF">HMPREF0545_1459</name>
</gene>
<feature type="transmembrane region" description="Helical" evidence="1">
    <location>
        <begin position="21"/>
        <end position="41"/>
    </location>
</feature>
<reference evidence="2 3" key="1">
    <citation type="submission" date="2009-01" db="EMBL/GenBank/DDBJ databases">
        <authorList>
            <person name="Qin X."/>
            <person name="Bachman B."/>
            <person name="Battles P."/>
            <person name="Bell A."/>
            <person name="Bess C."/>
            <person name="Bickham C."/>
            <person name="Chaboub L."/>
            <person name="Chen D."/>
            <person name="Coyle M."/>
            <person name="Deiros D.R."/>
            <person name="Dinh H."/>
            <person name="Forbes L."/>
            <person name="Fowler G."/>
            <person name="Francisco L."/>
            <person name="Fu Q."/>
            <person name="Gubbala S."/>
            <person name="Hale W."/>
            <person name="Han Y."/>
            <person name="Hemphill L."/>
            <person name="Highlander S.K."/>
            <person name="Hirani K."/>
            <person name="Hogues M."/>
            <person name="Jackson L."/>
            <person name="Jakkamsetti A."/>
            <person name="Javaid M."/>
            <person name="Jiang H."/>
            <person name="Korchina V."/>
            <person name="Kovar C."/>
            <person name="Lara F."/>
            <person name="Lee S."/>
            <person name="Mata R."/>
            <person name="Mathew T."/>
            <person name="Moen C."/>
            <person name="Morales K."/>
            <person name="Munidasa M."/>
            <person name="Nazareth L."/>
            <person name="Ngo R."/>
            <person name="Nguyen L."/>
            <person name="Okwuonu G."/>
            <person name="Ongeri F."/>
            <person name="Patil S."/>
            <person name="Petrosino J."/>
            <person name="Pham C."/>
            <person name="Pham P."/>
            <person name="Pu L.-L."/>
            <person name="Puazo M."/>
            <person name="Raj R."/>
            <person name="Reid J."/>
            <person name="Rouhana J."/>
            <person name="Saada N."/>
            <person name="Shang Y."/>
            <person name="Simmons D."/>
            <person name="Thornton R."/>
            <person name="Warren J."/>
            <person name="Weissenberger G."/>
            <person name="Zhang J."/>
            <person name="Zhang L."/>
            <person name="Zhou C."/>
            <person name="Zhu D."/>
            <person name="Muzny D."/>
            <person name="Worley K."/>
            <person name="Gibbs R."/>
        </authorList>
    </citation>
    <scope>NUCLEOTIDE SEQUENCE [LARGE SCALE GENOMIC DNA]</scope>
    <source>
        <strain evidence="2 3">ATCC 11741</strain>
    </source>
</reference>
<dbReference type="EMBL" id="ACGT01000030">
    <property type="protein sequence ID" value="EEJ73715.1"/>
    <property type="molecule type" value="Genomic_DNA"/>
</dbReference>
<proteinExistence type="predicted"/>